<feature type="compositionally biased region" description="Basic and acidic residues" evidence="1">
    <location>
        <begin position="39"/>
        <end position="49"/>
    </location>
</feature>
<dbReference type="Pfam" id="PF12118">
    <property type="entry name" value="SprA-related"/>
    <property type="match status" value="1"/>
</dbReference>
<feature type="compositionally biased region" description="Polar residues" evidence="1">
    <location>
        <begin position="197"/>
        <end position="206"/>
    </location>
</feature>
<dbReference type="EMBL" id="JDSS02000004">
    <property type="protein sequence ID" value="KFB70129.1"/>
    <property type="molecule type" value="Genomic_DNA"/>
</dbReference>
<feature type="region of interest" description="Disordered" evidence="1">
    <location>
        <begin position="169"/>
        <end position="213"/>
    </location>
</feature>
<dbReference type="AlphaFoldDB" id="A0A084Y5Y5"/>
<evidence type="ECO:0000313" key="2">
    <source>
        <dbReference type="EMBL" id="KFB70129.1"/>
    </source>
</evidence>
<dbReference type="InterPro" id="IPR021973">
    <property type="entry name" value="SprA-related"/>
</dbReference>
<proteinExistence type="predicted"/>
<name>A0A084Y5Y5_9PROT</name>
<sequence length="213" mass="22186">MIANLSPSSSTFIAVRQERPDVSLSSRDTASDGSVTSHVEADGQSEHSKPGIQSRSQGDGQLSEADLQKIQVLQQRDREVRAHEMAHVAAGGSLVRGGASFTYEFGPDGQRYAMGGEVGIDTSPGRTPAETLAKAEQIRAAALAPADPSGQDRQVAAMATRMAMQASMELASQGNASARRHDTSGTPGQPTLAAYTDTATSEQSPGSAIDLFA</sequence>
<gene>
    <name evidence="2" type="ORF">CAPSK01_000142</name>
</gene>
<feature type="compositionally biased region" description="Polar residues" evidence="1">
    <location>
        <begin position="51"/>
        <end position="60"/>
    </location>
</feature>
<organism evidence="2 3">
    <name type="scientific">Candidatus Accumulibacter vicinus</name>
    <dbReference type="NCBI Taxonomy" id="2954382"/>
    <lineage>
        <taxon>Bacteria</taxon>
        <taxon>Pseudomonadati</taxon>
        <taxon>Pseudomonadota</taxon>
        <taxon>Betaproteobacteria</taxon>
        <taxon>Candidatus Accumulibacter</taxon>
    </lineage>
</organism>
<feature type="region of interest" description="Disordered" evidence="1">
    <location>
        <begin position="1"/>
        <end position="62"/>
    </location>
</feature>
<feature type="compositionally biased region" description="Polar residues" evidence="1">
    <location>
        <begin position="23"/>
        <end position="37"/>
    </location>
</feature>
<feature type="compositionally biased region" description="Polar residues" evidence="1">
    <location>
        <begin position="1"/>
        <end position="12"/>
    </location>
</feature>
<accession>A0A084Y5Y5</accession>
<reference evidence="2 3" key="1">
    <citation type="submission" date="2014-07" db="EMBL/GenBank/DDBJ databases">
        <title>Expanding our view of genomic diversity in Candidatus Accumulibacter clades.</title>
        <authorList>
            <person name="Skennerton C.T."/>
            <person name="Barr J.J."/>
            <person name="Slater F.R."/>
            <person name="Bond P.L."/>
            <person name="Tyson G.W."/>
        </authorList>
    </citation>
    <scope>NUCLEOTIDE SEQUENCE [LARGE SCALE GENOMIC DNA]</scope>
    <source>
        <strain evidence="3">SK-01</strain>
    </source>
</reference>
<protein>
    <submittedName>
        <fullName evidence="2">SprA-related family protein</fullName>
    </submittedName>
</protein>
<comment type="caution">
    <text evidence="2">The sequence shown here is derived from an EMBL/GenBank/DDBJ whole genome shotgun (WGS) entry which is preliminary data.</text>
</comment>
<dbReference type="Proteomes" id="UP000019812">
    <property type="component" value="Unassembled WGS sequence"/>
</dbReference>
<evidence type="ECO:0000313" key="3">
    <source>
        <dbReference type="Proteomes" id="UP000019812"/>
    </source>
</evidence>
<evidence type="ECO:0000256" key="1">
    <source>
        <dbReference type="SAM" id="MobiDB-lite"/>
    </source>
</evidence>
<dbReference type="RefSeq" id="WP_273702802.1">
    <property type="nucleotide sequence ID" value="NZ_JDSS02000004.1"/>
</dbReference>
<dbReference type="STRING" id="1457154.CAPSK01_000142"/>